<evidence type="ECO:0000313" key="3">
    <source>
        <dbReference type="EMBL" id="AMK14697.1"/>
    </source>
</evidence>
<dbReference type="STRING" id="294671.YLM1_0137"/>
<reference evidence="6" key="4">
    <citation type="submission" date="2016-10" db="EMBL/GenBank/DDBJ databases">
        <authorList>
            <person name="Varghese N."/>
        </authorList>
    </citation>
    <scope>NUCLEOTIDE SEQUENCE [LARGE SCALE GENOMIC DNA]</scope>
    <source>
        <strain evidence="6">DSM 16632</strain>
    </source>
</reference>
<dbReference type="GO" id="GO:0008977">
    <property type="term" value="F:prephenate dehydrogenase (NAD+) activity"/>
    <property type="evidence" value="ECO:0007669"/>
    <property type="project" value="InterPro"/>
</dbReference>
<dbReference type="PROSITE" id="PS51176">
    <property type="entry name" value="PDH_ADH"/>
    <property type="match status" value="1"/>
</dbReference>
<dbReference type="EMBL" id="FOTL01000010">
    <property type="protein sequence ID" value="SFL41688.1"/>
    <property type="molecule type" value="Genomic_DNA"/>
</dbReference>
<dbReference type="Pfam" id="PF20463">
    <property type="entry name" value="PDH_C"/>
    <property type="match status" value="1"/>
</dbReference>
<dbReference type="SUPFAM" id="SSF48179">
    <property type="entry name" value="6-phosphogluconate dehydrogenase C-terminal domain-like"/>
    <property type="match status" value="1"/>
</dbReference>
<proteinExistence type="predicted"/>
<dbReference type="PANTHER" id="PTHR21363">
    <property type="entry name" value="PREPHENATE DEHYDROGENASE"/>
    <property type="match status" value="1"/>
</dbReference>
<dbReference type="InterPro" id="IPR046826">
    <property type="entry name" value="PDH_N"/>
</dbReference>
<protein>
    <submittedName>
        <fullName evidence="3 4">Prephenate dehydrogenase</fullName>
    </submittedName>
</protein>
<dbReference type="Proteomes" id="UP000183442">
    <property type="component" value="Unassembled WGS sequence"/>
</dbReference>
<evidence type="ECO:0000313" key="6">
    <source>
        <dbReference type="Proteomes" id="UP000183442"/>
    </source>
</evidence>
<evidence type="ECO:0000259" key="2">
    <source>
        <dbReference type="PROSITE" id="PS51176"/>
    </source>
</evidence>
<dbReference type="PATRIC" id="fig|294671.3.peg.138"/>
<dbReference type="Proteomes" id="UP000066376">
    <property type="component" value="Chromosome"/>
</dbReference>
<evidence type="ECO:0000256" key="1">
    <source>
        <dbReference type="ARBA" id="ARBA00023002"/>
    </source>
</evidence>
<dbReference type="InterPro" id="IPR036291">
    <property type="entry name" value="NAD(P)-bd_dom_sf"/>
</dbReference>
<dbReference type="InterPro" id="IPR008927">
    <property type="entry name" value="6-PGluconate_DH-like_C_sf"/>
</dbReference>
<dbReference type="OrthoDB" id="24743at2157"/>
<dbReference type="InterPro" id="IPR003099">
    <property type="entry name" value="Prephen_DH"/>
</dbReference>
<dbReference type="GeneID" id="28488432"/>
<dbReference type="InterPro" id="IPR046825">
    <property type="entry name" value="PDH_C"/>
</dbReference>
<dbReference type="Pfam" id="PF02153">
    <property type="entry name" value="PDH_N"/>
    <property type="match status" value="1"/>
</dbReference>
<feature type="domain" description="Prephenate/arogenate dehydrogenase" evidence="2">
    <location>
        <begin position="1"/>
        <end position="280"/>
    </location>
</feature>
<dbReference type="GO" id="GO:0006571">
    <property type="term" value="P:tyrosine biosynthetic process"/>
    <property type="evidence" value="ECO:0007669"/>
    <property type="project" value="InterPro"/>
</dbReference>
<dbReference type="GO" id="GO:0004665">
    <property type="term" value="F:prephenate dehydrogenase (NADP+) activity"/>
    <property type="evidence" value="ECO:0007669"/>
    <property type="project" value="InterPro"/>
</dbReference>
<dbReference type="InterPro" id="IPR050812">
    <property type="entry name" value="Preph/Arog_dehydrog"/>
</dbReference>
<gene>
    <name evidence="4" type="ORF">SAMN02910297_00820</name>
    <name evidence="3" type="ORF">YLM1_0137</name>
</gene>
<dbReference type="Gene3D" id="3.40.50.720">
    <property type="entry name" value="NAD(P)-binding Rossmann-like Domain"/>
    <property type="match status" value="1"/>
</dbReference>
<dbReference type="NCBIfam" id="NF006408">
    <property type="entry name" value="PRK08655.1-2"/>
    <property type="match status" value="1"/>
</dbReference>
<dbReference type="KEGG" id="mol:YLM1_0137"/>
<sequence length="435" mass="49372">MKVGIIGGTRGLGKTLAWYFKDLNFEVTITGRDTRVGAKVSEELKVKYSNNNKKIVQNSDIVIISVPISHTEEIIEELAPFMKDGSLMLDVTSVKEGPSNKMKECLNEGVEFIPTHPVFGPRTTDLKGQIIVLTPIEKGKWYPKVYKFLEEKGMRIIETTAEHHDDMMAVVQVLTHFSYISTASAIEKLKINLKDTEDYESPIYNLMIDTIARIVSQNPYLTYSIQHENKRGEKIRQALFDSIVELKDALTNEDEDKFVEIALKATKHMGDIQAALGRSDKAINSLTQEYNILQQSIGCEIGLKHIYSGKIHVGTLKKIDLDFAHLEDANKKLKKLKIANIEILNEEELFQWKINNQKIYTMDISSIFSRASNPHIIKDTLKRIEDIIDVEIIDVYKGSPIKENEISYTFKIKSLSKESTKECKKVLKGFGGISR</sequence>
<dbReference type="GO" id="GO:0070403">
    <property type="term" value="F:NAD+ binding"/>
    <property type="evidence" value="ECO:0007669"/>
    <property type="project" value="InterPro"/>
</dbReference>
<dbReference type="PANTHER" id="PTHR21363:SF0">
    <property type="entry name" value="PREPHENATE DEHYDROGENASE [NADP(+)]"/>
    <property type="match status" value="1"/>
</dbReference>
<dbReference type="RefSeq" id="WP_067145330.1">
    <property type="nucleotide sequence ID" value="NZ_CP014265.1"/>
</dbReference>
<reference evidence="4" key="3">
    <citation type="submission" date="2016-10" db="EMBL/GenBank/DDBJ databases">
        <authorList>
            <person name="de Groot N.N."/>
        </authorList>
    </citation>
    <scope>NUCLEOTIDE SEQUENCE [LARGE SCALE GENOMIC DNA]</scope>
    <source>
        <strain evidence="4">DSM 16632</strain>
    </source>
</reference>
<evidence type="ECO:0000313" key="4">
    <source>
        <dbReference type="EMBL" id="SFL41688.1"/>
    </source>
</evidence>
<keyword evidence="1" id="KW-0560">Oxidoreductase</keyword>
<reference evidence="5" key="2">
    <citation type="submission" date="2016-02" db="EMBL/GenBank/DDBJ databases">
        <title>The draft genome sequence of the rumen methanogen Methanobrevibacter olleyae YLM1.</title>
        <authorList>
            <consortium name="New Zealand Agricultural Greenhouse Gas Research Centre/Pastoral Greenhouse Gas Research Consortium"/>
            <person name="Kelly W.J."/>
            <person name="Li D."/>
            <person name="Lambie S.C."/>
            <person name="Attwood G.T."/>
            <person name="Altermann E."/>
            <person name="Leahy S.C."/>
        </authorList>
    </citation>
    <scope>NUCLEOTIDE SEQUENCE [LARGE SCALE GENOMIC DNA]</scope>
    <source>
        <strain evidence="5">YLM1</strain>
    </source>
</reference>
<evidence type="ECO:0000313" key="5">
    <source>
        <dbReference type="Proteomes" id="UP000066376"/>
    </source>
</evidence>
<dbReference type="Gene3D" id="1.10.3660.10">
    <property type="entry name" value="6-phosphogluconate dehydrogenase C-terminal like domain"/>
    <property type="match status" value="1"/>
</dbReference>
<accession>A0A126QY10</accession>
<keyword evidence="5" id="KW-1185">Reference proteome</keyword>
<dbReference type="EMBL" id="CP014265">
    <property type="protein sequence ID" value="AMK14697.1"/>
    <property type="molecule type" value="Genomic_DNA"/>
</dbReference>
<name>A0A126QY10_METOL</name>
<dbReference type="AlphaFoldDB" id="A0A126QY10"/>
<dbReference type="SUPFAM" id="SSF51735">
    <property type="entry name" value="NAD(P)-binding Rossmann-fold domains"/>
    <property type="match status" value="1"/>
</dbReference>
<reference evidence="3 5" key="1">
    <citation type="journal article" date="2016" name="Genome Announc.">
        <title>Draft Genome Sequence of the Rumen Methanogen Methanobrevibacter olleyae YLM1.</title>
        <authorList>
            <person name="Kelly W.J."/>
            <person name="Li D."/>
            <person name="Lambie S.C."/>
            <person name="Cox F."/>
            <person name="Attwood G.T."/>
            <person name="Altermann E."/>
            <person name="Leahy S.C."/>
        </authorList>
    </citation>
    <scope>NUCLEOTIDE SEQUENCE [LARGE SCALE GENOMIC DNA]</scope>
    <source>
        <strain evidence="3 5">YLM1</strain>
    </source>
</reference>
<organism evidence="3 5">
    <name type="scientific">Methanobrevibacter olleyae</name>
    <dbReference type="NCBI Taxonomy" id="294671"/>
    <lineage>
        <taxon>Archaea</taxon>
        <taxon>Methanobacteriati</taxon>
        <taxon>Methanobacteriota</taxon>
        <taxon>Methanomada group</taxon>
        <taxon>Methanobacteria</taxon>
        <taxon>Methanobacteriales</taxon>
        <taxon>Methanobacteriaceae</taxon>
        <taxon>Methanobrevibacter</taxon>
    </lineage>
</organism>